<organism evidence="6 7">
    <name type="scientific">Streptomyces pharetrae CZA14</name>
    <dbReference type="NCBI Taxonomy" id="1144883"/>
    <lineage>
        <taxon>Bacteria</taxon>
        <taxon>Bacillati</taxon>
        <taxon>Actinomycetota</taxon>
        <taxon>Actinomycetes</taxon>
        <taxon>Kitasatosporales</taxon>
        <taxon>Streptomycetaceae</taxon>
        <taxon>Streptomyces</taxon>
    </lineage>
</organism>
<dbReference type="Gene3D" id="2.120.10.30">
    <property type="entry name" value="TolB, C-terminal domain"/>
    <property type="match status" value="1"/>
</dbReference>
<feature type="signal peptide" evidence="4">
    <location>
        <begin position="1"/>
        <end position="43"/>
    </location>
</feature>
<gene>
    <name evidence="6" type="ORF">OQI_15305</name>
</gene>
<evidence type="ECO:0000256" key="2">
    <source>
        <dbReference type="ARBA" id="ARBA00022801"/>
    </source>
</evidence>
<dbReference type="PANTHER" id="PTHR47572:SF4">
    <property type="entry name" value="LACTONASE DRP35"/>
    <property type="match status" value="1"/>
</dbReference>
<evidence type="ECO:0000313" key="7">
    <source>
        <dbReference type="Proteomes" id="UP000194266"/>
    </source>
</evidence>
<accession>A0ABX3YII2</accession>
<evidence type="ECO:0000256" key="3">
    <source>
        <dbReference type="SAM" id="MobiDB-lite"/>
    </source>
</evidence>
<dbReference type="InterPro" id="IPR006311">
    <property type="entry name" value="TAT_signal"/>
</dbReference>
<reference evidence="6 7" key="1">
    <citation type="submission" date="2016-12" db="EMBL/GenBank/DDBJ databases">
        <title>Genome Mining:The Detection of Biosynthetic Gene Clusters to Aid in the Expression of Curamycin A produced by Streptomyces sp. strain CZA14.</title>
        <authorList>
            <person name="Durrell K.A."/>
            <person name="Kirby B.M."/>
            <person name="Khan W."/>
            <person name="Mthethwa T."/>
            <person name="Le Roes-Hill M."/>
        </authorList>
    </citation>
    <scope>NUCLEOTIDE SEQUENCE [LARGE SCALE GENOMIC DNA]</scope>
    <source>
        <strain evidence="6 7">CZA14</strain>
    </source>
</reference>
<feature type="region of interest" description="Disordered" evidence="3">
    <location>
        <begin position="234"/>
        <end position="255"/>
    </location>
</feature>
<keyword evidence="4" id="KW-0732">Signal</keyword>
<evidence type="ECO:0000259" key="5">
    <source>
        <dbReference type="Pfam" id="PF08450"/>
    </source>
</evidence>
<sequence>MSVTSVSSREDHRMNRRRLLGTGLGAVAAAGLAPLAVPGPAAAATGGGTTPALPVPHVTEIARMGPIGCEGIVFDHSGRLFMSDTLGTEILQIGPDGSARVWSRGLRGAPNGHKVLPDGTHLVAQMGPPAAVLWLDADGHVLRTLTEDSQGRPLRAPNDVTVDPRTGACYISDPGRFGTGEPGRVLRLDSPRGQLRTVVDEGVLQFPNGLALTPDRRFLMVSEGGRNRVTRFPVRRDGGLGEPRPFARLPSQPNTWTGGEAQPDGLAFDADGRLYIAHFGTGLVRVHDARGHDLGSLDSRTPCITNMVFGGPGLDQLFVTGHLGTSLSDPGPAVVVRLTLPGIRGLSLLTPDGAPAHR</sequence>
<dbReference type="PRINTS" id="PR01790">
    <property type="entry name" value="SMP30FAMILY"/>
</dbReference>
<dbReference type="InterPro" id="IPR011042">
    <property type="entry name" value="6-blade_b-propeller_TolB-like"/>
</dbReference>
<proteinExistence type="inferred from homology"/>
<evidence type="ECO:0000313" key="6">
    <source>
        <dbReference type="EMBL" id="OSZ59627.1"/>
    </source>
</evidence>
<evidence type="ECO:0000256" key="4">
    <source>
        <dbReference type="SAM" id="SignalP"/>
    </source>
</evidence>
<dbReference type="PANTHER" id="PTHR47572">
    <property type="entry name" value="LIPOPROTEIN-RELATED"/>
    <property type="match status" value="1"/>
</dbReference>
<feature type="domain" description="SMP-30/Gluconolactonase/LRE-like region" evidence="5">
    <location>
        <begin position="70"/>
        <end position="320"/>
    </location>
</feature>
<dbReference type="EMBL" id="MRYD01000069">
    <property type="protein sequence ID" value="OSZ59627.1"/>
    <property type="molecule type" value="Genomic_DNA"/>
</dbReference>
<name>A0ABX3YII2_9ACTN</name>
<dbReference type="InterPro" id="IPR013658">
    <property type="entry name" value="SGL"/>
</dbReference>
<keyword evidence="7" id="KW-1185">Reference proteome</keyword>
<feature type="chain" id="PRO_5045225522" description="SMP-30/Gluconolactonase/LRE-like region domain-containing protein" evidence="4">
    <location>
        <begin position="44"/>
        <end position="358"/>
    </location>
</feature>
<dbReference type="PROSITE" id="PS51318">
    <property type="entry name" value="TAT"/>
    <property type="match status" value="1"/>
</dbReference>
<dbReference type="RefSeq" id="WP_086169911.1">
    <property type="nucleotide sequence ID" value="NZ_MRYD01000069.1"/>
</dbReference>
<comment type="similarity">
    <text evidence="1">Belongs to the SMP-30/CGR1 family.</text>
</comment>
<evidence type="ECO:0000256" key="1">
    <source>
        <dbReference type="ARBA" id="ARBA00008853"/>
    </source>
</evidence>
<protein>
    <recommendedName>
        <fullName evidence="5">SMP-30/Gluconolactonase/LRE-like region domain-containing protein</fullName>
    </recommendedName>
</protein>
<dbReference type="InterPro" id="IPR051262">
    <property type="entry name" value="SMP-30/CGR1_Lactonase"/>
</dbReference>
<dbReference type="SUPFAM" id="SSF63829">
    <property type="entry name" value="Calcium-dependent phosphotriesterase"/>
    <property type="match status" value="1"/>
</dbReference>
<dbReference type="Pfam" id="PF08450">
    <property type="entry name" value="SGL"/>
    <property type="match status" value="1"/>
</dbReference>
<dbReference type="Proteomes" id="UP000194266">
    <property type="component" value="Unassembled WGS sequence"/>
</dbReference>
<comment type="caution">
    <text evidence="6">The sequence shown here is derived from an EMBL/GenBank/DDBJ whole genome shotgun (WGS) entry which is preliminary data.</text>
</comment>
<keyword evidence="2" id="KW-0378">Hydrolase</keyword>
<dbReference type="InterPro" id="IPR005511">
    <property type="entry name" value="SMP-30"/>
</dbReference>